<dbReference type="Pfam" id="PF13715">
    <property type="entry name" value="CarbopepD_reg_2"/>
    <property type="match status" value="1"/>
</dbReference>
<evidence type="ECO:0000259" key="2">
    <source>
        <dbReference type="Pfam" id="PF14905"/>
    </source>
</evidence>
<dbReference type="SUPFAM" id="SSF49464">
    <property type="entry name" value="Carboxypeptidase regulatory domain-like"/>
    <property type="match status" value="1"/>
</dbReference>
<evidence type="ECO:0000313" key="3">
    <source>
        <dbReference type="EMBL" id="ATV25364.1"/>
    </source>
</evidence>
<dbReference type="Pfam" id="PF14905">
    <property type="entry name" value="OMP_b-brl_3"/>
    <property type="match status" value="1"/>
</dbReference>
<protein>
    <submittedName>
        <fullName evidence="3">TonB-dependent receptor</fullName>
    </submittedName>
</protein>
<feature type="domain" description="Outer membrane protein beta-barrel" evidence="2">
    <location>
        <begin position="380"/>
        <end position="764"/>
    </location>
</feature>
<keyword evidence="3" id="KW-0675">Receptor</keyword>
<evidence type="ECO:0000313" key="4">
    <source>
        <dbReference type="EMBL" id="RRF86331.1"/>
    </source>
</evidence>
<proteinExistence type="predicted"/>
<gene>
    <name evidence="3" type="ORF">CTM62_00545</name>
    <name evidence="4" type="ORF">D2S45_11925</name>
</gene>
<dbReference type="PANTHER" id="PTHR40980">
    <property type="entry name" value="PLUG DOMAIN-CONTAINING PROTEIN"/>
    <property type="match status" value="1"/>
</dbReference>
<dbReference type="AlphaFoldDB" id="A0A2D3L458"/>
<dbReference type="InterPro" id="IPR037066">
    <property type="entry name" value="Plug_dom_sf"/>
</dbReference>
<dbReference type="InterPro" id="IPR041700">
    <property type="entry name" value="OMP_b-brl_3"/>
</dbReference>
<dbReference type="Gene3D" id="2.60.40.1120">
    <property type="entry name" value="Carboxypeptidase-like, regulatory domain"/>
    <property type="match status" value="1"/>
</dbReference>
<evidence type="ECO:0000313" key="5">
    <source>
        <dbReference type="Proteomes" id="UP000229630"/>
    </source>
</evidence>
<feature type="chain" id="PRO_5013602043" evidence="1">
    <location>
        <begin position="25"/>
        <end position="787"/>
    </location>
</feature>
<evidence type="ECO:0000256" key="1">
    <source>
        <dbReference type="SAM" id="SignalP"/>
    </source>
</evidence>
<name>A0A2D3L458_PREIN</name>
<dbReference type="Proteomes" id="UP000229630">
    <property type="component" value="Chromosome 1"/>
</dbReference>
<dbReference type="EMBL" id="CP024723">
    <property type="protein sequence ID" value="ATV25364.1"/>
    <property type="molecule type" value="Genomic_DNA"/>
</dbReference>
<keyword evidence="6" id="KW-1185">Reference proteome</keyword>
<keyword evidence="1" id="KW-0732">Signal</keyword>
<dbReference type="SUPFAM" id="SSF56935">
    <property type="entry name" value="Porins"/>
    <property type="match status" value="1"/>
</dbReference>
<reference evidence="4 6" key="2">
    <citation type="submission" date="2018-08" db="EMBL/GenBank/DDBJ databases">
        <title>Comparative analysis of Prevotella intermedia strains.</title>
        <authorList>
            <person name="Moon J.-H."/>
            <person name="Lee J.-H."/>
        </authorList>
    </citation>
    <scope>NUCLEOTIDE SEQUENCE [LARGE SCALE GENOMIC DNA]</scope>
    <source>
        <strain evidence="4 6">ATCC 15033</strain>
    </source>
</reference>
<dbReference type="Proteomes" id="UP000283868">
    <property type="component" value="Unassembled WGS sequence"/>
</dbReference>
<dbReference type="InterPro" id="IPR008969">
    <property type="entry name" value="CarboxyPept-like_regulatory"/>
</dbReference>
<dbReference type="PANTHER" id="PTHR40980:SF4">
    <property type="entry name" value="TONB-DEPENDENT RECEPTOR-LIKE BETA-BARREL DOMAIN-CONTAINING PROTEIN"/>
    <property type="match status" value="1"/>
</dbReference>
<dbReference type="Gene3D" id="2.170.130.10">
    <property type="entry name" value="TonB-dependent receptor, plug domain"/>
    <property type="match status" value="1"/>
</dbReference>
<accession>A0A2D3L458</accession>
<reference evidence="3 5" key="1">
    <citation type="submission" date="2017-11" db="EMBL/GenBank/DDBJ databases">
        <title>Genome sequencing of Prevotella intermedia KCOM 2837.</title>
        <authorList>
            <person name="Kook J.-K."/>
            <person name="Park S.-N."/>
            <person name="Lim Y.K."/>
        </authorList>
    </citation>
    <scope>NUCLEOTIDE SEQUENCE [LARGE SCALE GENOMIC DNA]</scope>
    <source>
        <strain evidence="3 5">KCOM 2837</strain>
    </source>
</reference>
<feature type="signal peptide" evidence="1">
    <location>
        <begin position="1"/>
        <end position="24"/>
    </location>
</feature>
<sequence length="787" mass="89396">MKTSKILLILISISCLLFPPPLRAQSTKSITISGKIKEANTQNSIPYATIVVIDSDGKTSGTVTTDDGSFEFTTTIGDKKIVISCIGYIRYMTERKIMGSVDLGEVLLQPDTKLLSEVVVKSSKPIVRREIDKLVVDAKSLSLISSNAIDLLKRTPGLLVSEEGNISVIGKGKVIVLVNGRESHMTEQELTAYLKSMQSQEIERIEVMTTPPSKYSAEGDAGVVNIVEQKKISDYLGGTLTDQHYASKGHANDISGSLKYQKGKLFLYANTSLGLGNQKKENFQDRRYSGKNWEQISCIKNSNKYGSGDIGFEWILSKHFNLGGHYSILSFSPNREIREKVNAIENTNNSTYSFLSTDNIARKMLRHNGALFLIKNWDDNKSAAFDINYIHLNMGEDEQYQATGDNHFRYNNKFDRTTHLLITKFDVEIPTKKFKIDFGSSYQYTLTKNDASYLDNPALPDQYDKFRYREQIVAAYADFMFRPFPKTISKIGLRSEVTFMNGNQINNDEKTARKLLHFFPTFFFNYNPHKNHVLSFSYGSRITRPTFAILNPFKRFQNQYNIVMGSPNLSPTTSHTLELGYTFKRNLNFNLSYRNTKGIVDIVPTILSDGKILHSYQNASNNQIILLSSNYRWVPSDWFNMTFGAYGYYMHGHSDAYEKPIDNSGWSFLLYGVGTAYFNKQKTWIAEINTQYQSKESYALRTTTPRYYLHAGIKYIALKGNLNIGLQIQNLLSNDVGFTQITPQGYSVSQTDYVYRTLKVSVTYNFGRTIKKNTRSESNSLYDRLGE</sequence>
<dbReference type="RefSeq" id="WP_045168284.1">
    <property type="nucleotide sequence ID" value="NZ_CP024723.1"/>
</dbReference>
<organism evidence="3 5">
    <name type="scientific">Prevotella intermedia</name>
    <dbReference type="NCBI Taxonomy" id="28131"/>
    <lineage>
        <taxon>Bacteria</taxon>
        <taxon>Pseudomonadati</taxon>
        <taxon>Bacteroidota</taxon>
        <taxon>Bacteroidia</taxon>
        <taxon>Bacteroidales</taxon>
        <taxon>Prevotellaceae</taxon>
        <taxon>Prevotella</taxon>
    </lineage>
</organism>
<dbReference type="EMBL" id="QXEN01000034">
    <property type="protein sequence ID" value="RRF86331.1"/>
    <property type="molecule type" value="Genomic_DNA"/>
</dbReference>
<evidence type="ECO:0000313" key="6">
    <source>
        <dbReference type="Proteomes" id="UP000283868"/>
    </source>
</evidence>